<sequence>MLHWTPTQAGWELISVRSVSADGTLSEGTSSDFNVFDTRPYVYSSVYPDYGAHGGVGIAGEFQLNTPLPGVEAYVYQFNDGPEVVVDADPNFPLVTVNWTPEHSGANTLRARMRFLDGSFSPERVYAFEVNDAPLVASADYPENESVGQPGQPGRFTFNPGRDDVVEYRYSLDGNADEVVAAGPDGRATLDITPTHPGYNILMVSSVGADGTTSAQRHYAFRVRDPYVRVSSDYYEWAPRGGLGSVAEFRFDTELSEVAAFEYQVNGGAWQTVEGAQSVTVSVTLDRNGENLLSVRGRTATGTTPQTDYPFLVGTAPLVSSSVYLPSGSTGGAGVPGDFTFVQGGPGMVEFEYTDNEVNPTIVPADANGRATITYTPTDAGSHTLRVRGRTADGTWSDATDYRFYVN</sequence>
<dbReference type="STRING" id="137265.SAMN05421684_0580"/>
<accession>A0A1H3L8G1</accession>
<dbReference type="Proteomes" id="UP000199632">
    <property type="component" value="Unassembled WGS sequence"/>
</dbReference>
<organism evidence="1 2">
    <name type="scientific">Asanoa ishikariensis</name>
    <dbReference type="NCBI Taxonomy" id="137265"/>
    <lineage>
        <taxon>Bacteria</taxon>
        <taxon>Bacillati</taxon>
        <taxon>Actinomycetota</taxon>
        <taxon>Actinomycetes</taxon>
        <taxon>Micromonosporales</taxon>
        <taxon>Micromonosporaceae</taxon>
        <taxon>Asanoa</taxon>
    </lineage>
</organism>
<name>A0A1H3L8G1_9ACTN</name>
<dbReference type="RefSeq" id="WP_239083679.1">
    <property type="nucleotide sequence ID" value="NZ_BOND01000015.1"/>
</dbReference>
<gene>
    <name evidence="1" type="ORF">SAMN05421684_0580</name>
</gene>
<keyword evidence="2" id="KW-1185">Reference proteome</keyword>
<evidence type="ECO:0000313" key="2">
    <source>
        <dbReference type="Proteomes" id="UP000199632"/>
    </source>
</evidence>
<dbReference type="EMBL" id="FNQB01000001">
    <property type="protein sequence ID" value="SDY60228.1"/>
    <property type="molecule type" value="Genomic_DNA"/>
</dbReference>
<proteinExistence type="predicted"/>
<evidence type="ECO:0000313" key="1">
    <source>
        <dbReference type="EMBL" id="SDY60228.1"/>
    </source>
</evidence>
<reference evidence="2" key="1">
    <citation type="submission" date="2016-10" db="EMBL/GenBank/DDBJ databases">
        <authorList>
            <person name="Varghese N."/>
            <person name="Submissions S."/>
        </authorList>
    </citation>
    <scope>NUCLEOTIDE SEQUENCE [LARGE SCALE GENOMIC DNA]</scope>
    <source>
        <strain evidence="2">DSM 44718</strain>
    </source>
</reference>
<protein>
    <submittedName>
        <fullName evidence="1">Uncharacterized protein</fullName>
    </submittedName>
</protein>
<dbReference type="AlphaFoldDB" id="A0A1H3L8G1"/>